<evidence type="ECO:0000256" key="2">
    <source>
        <dbReference type="ARBA" id="ARBA00009695"/>
    </source>
</evidence>
<proteinExistence type="inferred from homology"/>
<dbReference type="Pfam" id="PF21982">
    <property type="entry name" value="RecX_HTH1"/>
    <property type="match status" value="1"/>
</dbReference>
<evidence type="ECO:0000256" key="1">
    <source>
        <dbReference type="ARBA" id="ARBA00004496"/>
    </source>
</evidence>
<feature type="compositionally biased region" description="Pro residues" evidence="6">
    <location>
        <begin position="1"/>
        <end position="10"/>
    </location>
</feature>
<dbReference type="PANTHER" id="PTHR33602:SF1">
    <property type="entry name" value="REGULATORY PROTEIN RECX FAMILY PROTEIN"/>
    <property type="match status" value="1"/>
</dbReference>
<feature type="region of interest" description="Disordered" evidence="6">
    <location>
        <begin position="279"/>
        <end position="301"/>
    </location>
</feature>
<feature type="region of interest" description="Disordered" evidence="6">
    <location>
        <begin position="1"/>
        <end position="67"/>
    </location>
</feature>
<gene>
    <name evidence="5" type="primary">recX</name>
    <name evidence="9" type="ORF">GCM10009786_10070</name>
</gene>
<dbReference type="InterPro" id="IPR003783">
    <property type="entry name" value="Regulatory_RecX"/>
</dbReference>
<dbReference type="InterPro" id="IPR036388">
    <property type="entry name" value="WH-like_DNA-bd_sf"/>
</dbReference>
<comment type="function">
    <text evidence="5">Modulates RecA activity.</text>
</comment>
<evidence type="ECO:0000313" key="9">
    <source>
        <dbReference type="EMBL" id="GAA2187006.1"/>
    </source>
</evidence>
<sequence length="301" mass="32406">MAVRFLPPPEEGSASRSEDRGDLAEVIQLRSQLGRRGPGADSGSDERTEANDRDGVNPVEGEPREATREELARLIDSGIASVIDSRVRPVVHANFADHASGSRAGSDVVEQAETGAPDAAAEDAAATEDDAAAAERSVHEDGVRLLARRARSSGELREELARLDHGADDIEGVIEEFTAGLYLDDLGLARALTEKLRESKRASRSQIRVKLRSRKLPDDVIEAALGELDSDEEFELLRQTARERAAKLGGLERHVAERRLLGFLARRGWSGEPATRAVKDALDGAAKGPRGPRGGSGVRFQ</sequence>
<evidence type="ECO:0000256" key="5">
    <source>
        <dbReference type="HAMAP-Rule" id="MF_01114"/>
    </source>
</evidence>
<protein>
    <recommendedName>
        <fullName evidence="3 5">Regulatory protein RecX</fullName>
    </recommendedName>
</protein>
<organism evidence="9 10">
    <name type="scientific">Leucobacter alluvii</name>
    <dbReference type="NCBI Taxonomy" id="340321"/>
    <lineage>
        <taxon>Bacteria</taxon>
        <taxon>Bacillati</taxon>
        <taxon>Actinomycetota</taxon>
        <taxon>Actinomycetes</taxon>
        <taxon>Micrococcales</taxon>
        <taxon>Microbacteriaceae</taxon>
        <taxon>Leucobacter</taxon>
    </lineage>
</organism>
<comment type="caution">
    <text evidence="9">The sequence shown here is derived from an EMBL/GenBank/DDBJ whole genome shotgun (WGS) entry which is preliminary data.</text>
</comment>
<dbReference type="Gene3D" id="1.10.10.10">
    <property type="entry name" value="Winged helix-like DNA-binding domain superfamily/Winged helix DNA-binding domain"/>
    <property type="match status" value="1"/>
</dbReference>
<feature type="domain" description="RecX third three-helical" evidence="7">
    <location>
        <begin position="231"/>
        <end position="272"/>
    </location>
</feature>
<evidence type="ECO:0000313" key="10">
    <source>
        <dbReference type="Proteomes" id="UP001501084"/>
    </source>
</evidence>
<feature type="compositionally biased region" description="Gly residues" evidence="6">
    <location>
        <begin position="291"/>
        <end position="301"/>
    </location>
</feature>
<feature type="compositionally biased region" description="Basic and acidic residues" evidence="6">
    <location>
        <begin position="44"/>
        <end position="67"/>
    </location>
</feature>
<evidence type="ECO:0000259" key="8">
    <source>
        <dbReference type="Pfam" id="PF21982"/>
    </source>
</evidence>
<dbReference type="Proteomes" id="UP001501084">
    <property type="component" value="Unassembled WGS sequence"/>
</dbReference>
<evidence type="ECO:0000256" key="3">
    <source>
        <dbReference type="ARBA" id="ARBA00018111"/>
    </source>
</evidence>
<comment type="subcellular location">
    <subcellularLocation>
        <location evidence="1 5">Cytoplasm</location>
    </subcellularLocation>
</comment>
<keyword evidence="10" id="KW-1185">Reference proteome</keyword>
<feature type="region of interest" description="Disordered" evidence="6">
    <location>
        <begin position="95"/>
        <end position="119"/>
    </location>
</feature>
<accession>A0ABN3B5L1</accession>
<dbReference type="InterPro" id="IPR053926">
    <property type="entry name" value="RecX_HTH_1st"/>
</dbReference>
<dbReference type="EMBL" id="BAAAOP010000005">
    <property type="protein sequence ID" value="GAA2187006.1"/>
    <property type="molecule type" value="Genomic_DNA"/>
</dbReference>
<evidence type="ECO:0000256" key="6">
    <source>
        <dbReference type="SAM" id="MobiDB-lite"/>
    </source>
</evidence>
<evidence type="ECO:0000259" key="7">
    <source>
        <dbReference type="Pfam" id="PF21981"/>
    </source>
</evidence>
<dbReference type="PANTHER" id="PTHR33602">
    <property type="entry name" value="REGULATORY PROTEIN RECX FAMILY PROTEIN"/>
    <property type="match status" value="1"/>
</dbReference>
<reference evidence="9 10" key="1">
    <citation type="journal article" date="2019" name="Int. J. Syst. Evol. Microbiol.">
        <title>The Global Catalogue of Microorganisms (GCM) 10K type strain sequencing project: providing services to taxonomists for standard genome sequencing and annotation.</title>
        <authorList>
            <consortium name="The Broad Institute Genomics Platform"/>
            <consortium name="The Broad Institute Genome Sequencing Center for Infectious Disease"/>
            <person name="Wu L."/>
            <person name="Ma J."/>
        </authorList>
    </citation>
    <scope>NUCLEOTIDE SEQUENCE [LARGE SCALE GENOMIC DNA]</scope>
    <source>
        <strain evidence="9 10">JCM 14919</strain>
    </source>
</reference>
<comment type="similarity">
    <text evidence="2 5">Belongs to the RecX family.</text>
</comment>
<evidence type="ECO:0000256" key="4">
    <source>
        <dbReference type="ARBA" id="ARBA00022490"/>
    </source>
</evidence>
<dbReference type="InterPro" id="IPR053925">
    <property type="entry name" value="RecX_HTH_3rd"/>
</dbReference>
<keyword evidence="4 5" id="KW-0963">Cytoplasm</keyword>
<feature type="domain" description="RecX first three-helical" evidence="8">
    <location>
        <begin position="142"/>
        <end position="176"/>
    </location>
</feature>
<dbReference type="Pfam" id="PF21981">
    <property type="entry name" value="RecX_HTH3"/>
    <property type="match status" value="1"/>
</dbReference>
<name>A0ABN3B5L1_9MICO</name>
<dbReference type="HAMAP" id="MF_01114">
    <property type="entry name" value="RecX"/>
    <property type="match status" value="1"/>
</dbReference>